<gene>
    <name evidence="2" type="ORF">ONZ51_g3186</name>
</gene>
<keyword evidence="3" id="KW-1185">Reference proteome</keyword>
<evidence type="ECO:0000313" key="3">
    <source>
        <dbReference type="Proteomes" id="UP001215151"/>
    </source>
</evidence>
<evidence type="ECO:0000313" key="2">
    <source>
        <dbReference type="EMBL" id="KAJ8489061.1"/>
    </source>
</evidence>
<name>A0AAD7TY92_9APHY</name>
<dbReference type="AlphaFoldDB" id="A0AAD7TY92"/>
<reference evidence="2" key="1">
    <citation type="submission" date="2022-11" db="EMBL/GenBank/DDBJ databases">
        <title>Genome Sequence of Cubamyces cubensis.</title>
        <authorList>
            <person name="Buettner E."/>
        </authorList>
    </citation>
    <scope>NUCLEOTIDE SEQUENCE</scope>
    <source>
        <strain evidence="2">MPL-01</strain>
    </source>
</reference>
<sequence>MKLFCPNELQYAVIRMDAVAMVEHFNDPIATAEAQALETKKYLVYLNISLDLPFVTNLWFRYQVSLIGPCLRQEVPQRGITPDMAIPIYPNTNHPRGRSPVRTETPFPFPNCYHWIDNMTTVRIRRIDDRYDDANAVKITPRQHVMIEVEFGDDYKRLDAFEQERDRVDLEASSTTAEATQCPPEPTDARPISSSPRDCRLSDHSDCMTHHSHNTDGLVEGDVTPGRLDSPRGEELKSDPVVEALFTVDVFNMAHDDSAEAVPLVDLWFELTEHLSADTIPNPLDFYKEREAIIGIIRAARMRSPNVPTPSRDPERLSVMSDDYPPDGSEYSFYQCPVQVTPQSRPQSNRDLIDASTDGKNDALHQSRLSELVAGYALGSGKTFLYSFAVLLGLHALRFCPTSHEP</sequence>
<comment type="caution">
    <text evidence="2">The sequence shown here is derived from an EMBL/GenBank/DDBJ whole genome shotgun (WGS) entry which is preliminary data.</text>
</comment>
<feature type="region of interest" description="Disordered" evidence="1">
    <location>
        <begin position="167"/>
        <end position="201"/>
    </location>
</feature>
<evidence type="ECO:0000256" key="1">
    <source>
        <dbReference type="SAM" id="MobiDB-lite"/>
    </source>
</evidence>
<feature type="region of interest" description="Disordered" evidence="1">
    <location>
        <begin position="340"/>
        <end position="360"/>
    </location>
</feature>
<feature type="compositionally biased region" description="Basic and acidic residues" evidence="1">
    <location>
        <begin position="351"/>
        <end position="360"/>
    </location>
</feature>
<accession>A0AAD7TY92</accession>
<proteinExistence type="predicted"/>
<organism evidence="2 3">
    <name type="scientific">Trametes cubensis</name>
    <dbReference type="NCBI Taxonomy" id="1111947"/>
    <lineage>
        <taxon>Eukaryota</taxon>
        <taxon>Fungi</taxon>
        <taxon>Dikarya</taxon>
        <taxon>Basidiomycota</taxon>
        <taxon>Agaricomycotina</taxon>
        <taxon>Agaricomycetes</taxon>
        <taxon>Polyporales</taxon>
        <taxon>Polyporaceae</taxon>
        <taxon>Trametes</taxon>
    </lineage>
</organism>
<dbReference type="EMBL" id="JAPEVG010000054">
    <property type="protein sequence ID" value="KAJ8489061.1"/>
    <property type="molecule type" value="Genomic_DNA"/>
</dbReference>
<feature type="compositionally biased region" description="Polar residues" evidence="1">
    <location>
        <begin position="340"/>
        <end position="350"/>
    </location>
</feature>
<dbReference type="Proteomes" id="UP001215151">
    <property type="component" value="Unassembled WGS sequence"/>
</dbReference>
<protein>
    <submittedName>
        <fullName evidence="2">Uncharacterized protein</fullName>
    </submittedName>
</protein>